<organism evidence="1 2">
    <name type="scientific">Parambassis ranga</name>
    <name type="common">Indian glassy fish</name>
    <dbReference type="NCBI Taxonomy" id="210632"/>
    <lineage>
        <taxon>Eukaryota</taxon>
        <taxon>Metazoa</taxon>
        <taxon>Chordata</taxon>
        <taxon>Craniata</taxon>
        <taxon>Vertebrata</taxon>
        <taxon>Euteleostomi</taxon>
        <taxon>Actinopterygii</taxon>
        <taxon>Neopterygii</taxon>
        <taxon>Teleostei</taxon>
        <taxon>Neoteleostei</taxon>
        <taxon>Acanthomorphata</taxon>
        <taxon>Ovalentaria</taxon>
        <taxon>Ambassidae</taxon>
        <taxon>Parambassis</taxon>
    </lineage>
</organism>
<evidence type="ECO:0000313" key="1">
    <source>
        <dbReference type="Proteomes" id="UP000515145"/>
    </source>
</evidence>
<keyword evidence="1" id="KW-1185">Reference proteome</keyword>
<dbReference type="GeneID" id="114453784"/>
<dbReference type="AlphaFoldDB" id="A0A6P7KIT2"/>
<reference evidence="2" key="1">
    <citation type="submission" date="2025-08" db="UniProtKB">
        <authorList>
            <consortium name="RefSeq"/>
        </authorList>
    </citation>
    <scope>IDENTIFICATION</scope>
</reference>
<evidence type="ECO:0000313" key="2">
    <source>
        <dbReference type="RefSeq" id="XP_028289479.1"/>
    </source>
</evidence>
<dbReference type="RefSeq" id="XP_028289479.1">
    <property type="nucleotide sequence ID" value="XM_028433678.1"/>
</dbReference>
<protein>
    <submittedName>
        <fullName evidence="2">Histamine N-methyltransferase A-like</fullName>
    </submittedName>
</protein>
<dbReference type="SUPFAM" id="SSF53335">
    <property type="entry name" value="S-adenosyl-L-methionine-dependent methyltransferases"/>
    <property type="match status" value="1"/>
</dbReference>
<accession>A0A6P7KIT2</accession>
<dbReference type="InterPro" id="IPR029063">
    <property type="entry name" value="SAM-dependent_MTases_sf"/>
</dbReference>
<dbReference type="Gene3D" id="3.40.50.150">
    <property type="entry name" value="Vaccinia Virus protein VP39"/>
    <property type="match status" value="1"/>
</dbReference>
<sequence>MAADEGSFVESFRVFLELSDKRRIGADKSSLSVLGVGSGGGELDIQMLSLLQSTLPAVPITADIMEGSSKLTDNFKVIAVQCTFDWHTLNSEDYAKQVIAKGDVKKFDFIFRYEKGLFAVLKVLYYVDDLERTIKFYHSLLKPNGRLICSCKKGGWDTLWKAYEKELHDGPVTHFYSSAEVVACLKNLGLKYEQHTFFPSCDITECFNPSSGTGKQLLYFMTSQEDFYQSFTPEIRAGMLDLLRNKCSTEKDGRVFFNDGFSCILVDP</sequence>
<dbReference type="InParanoid" id="A0A6P7KIT2"/>
<dbReference type="Proteomes" id="UP000515145">
    <property type="component" value="Chromosome 21"/>
</dbReference>
<dbReference type="OrthoDB" id="5984880at2759"/>
<proteinExistence type="predicted"/>
<gene>
    <name evidence="2" type="primary">LOC114453784</name>
</gene>
<name>A0A6P7KIT2_9TELE</name>
<dbReference type="Pfam" id="PF13489">
    <property type="entry name" value="Methyltransf_23"/>
    <property type="match status" value="1"/>
</dbReference>